<accession>A0A2M9HGI8</accession>
<sequence length="91" mass="10236">MSMSKHDEELLALVGMTGEQAERDAERAEDESIPDPLTGRVFYGLHLAPSEEETVTVSLRLPKSMADRLSAEARSYHISRSEYMRRKLANA</sequence>
<protein>
    <submittedName>
        <fullName evidence="3">CopG family transcriptional regulator</fullName>
    </submittedName>
</protein>
<dbReference type="GO" id="GO:0006355">
    <property type="term" value="P:regulation of DNA-templated transcription"/>
    <property type="evidence" value="ECO:0007669"/>
    <property type="project" value="InterPro"/>
</dbReference>
<dbReference type="Proteomes" id="UP000231451">
    <property type="component" value="Unassembled WGS sequence"/>
</dbReference>
<organism evidence="3 4">
    <name type="scientific">Bifidobacterium simiarum</name>
    <dbReference type="NCBI Taxonomy" id="2045441"/>
    <lineage>
        <taxon>Bacteria</taxon>
        <taxon>Bacillati</taxon>
        <taxon>Actinomycetota</taxon>
        <taxon>Actinomycetes</taxon>
        <taxon>Bifidobacteriales</taxon>
        <taxon>Bifidobacteriaceae</taxon>
        <taxon>Bifidobacterium</taxon>
    </lineage>
</organism>
<dbReference type="OrthoDB" id="3234009at2"/>
<feature type="domain" description="Ribbon-helix-helix protein CopG" evidence="2">
    <location>
        <begin position="56"/>
        <end position="89"/>
    </location>
</feature>
<dbReference type="AlphaFoldDB" id="A0A2M9HGI8"/>
<evidence type="ECO:0000259" key="2">
    <source>
        <dbReference type="Pfam" id="PF01402"/>
    </source>
</evidence>
<comment type="caution">
    <text evidence="3">The sequence shown here is derived from an EMBL/GenBank/DDBJ whole genome shotgun (WGS) entry which is preliminary data.</text>
</comment>
<keyword evidence="4" id="KW-1185">Reference proteome</keyword>
<name>A0A2M9HGI8_9BIFI</name>
<dbReference type="Pfam" id="PF01402">
    <property type="entry name" value="RHH_1"/>
    <property type="match status" value="1"/>
</dbReference>
<feature type="region of interest" description="Disordered" evidence="1">
    <location>
        <begin position="1"/>
        <end position="35"/>
    </location>
</feature>
<evidence type="ECO:0000313" key="3">
    <source>
        <dbReference type="EMBL" id="PJM75903.1"/>
    </source>
</evidence>
<evidence type="ECO:0000256" key="1">
    <source>
        <dbReference type="SAM" id="MobiDB-lite"/>
    </source>
</evidence>
<evidence type="ECO:0000313" key="4">
    <source>
        <dbReference type="Proteomes" id="UP000231451"/>
    </source>
</evidence>
<reference evidence="3 4" key="1">
    <citation type="submission" date="2017-10" db="EMBL/GenBank/DDBJ databases">
        <title>Draft genome sequences of strains TRE 1, TRE 9, TRE H and TRI 7, isolated from tamarins, belonging to four potential novel Bifidobacterium species.</title>
        <authorList>
            <person name="Mattarelli P."/>
            <person name="Modesto M."/>
            <person name="Puglisi E."/>
            <person name="Morelli L."/>
            <person name="Spezio C."/>
            <person name="Bonetti A."/>
            <person name="Sandri C."/>
        </authorList>
    </citation>
    <scope>NUCLEOTIDE SEQUENCE [LARGE SCALE GENOMIC DNA]</scope>
    <source>
        <strain evidence="4">TRI7</strain>
    </source>
</reference>
<dbReference type="EMBL" id="PEBK01000002">
    <property type="protein sequence ID" value="PJM75903.1"/>
    <property type="molecule type" value="Genomic_DNA"/>
</dbReference>
<dbReference type="InterPro" id="IPR002145">
    <property type="entry name" value="CopG"/>
</dbReference>
<proteinExistence type="predicted"/>
<dbReference type="RefSeq" id="WP_100512437.1">
    <property type="nucleotide sequence ID" value="NZ_JAFEJQ010000009.1"/>
</dbReference>
<gene>
    <name evidence="3" type="ORF">CSQ87_03345</name>
</gene>